<accession>A0AAV4Q9C1</accession>
<proteinExistence type="predicted"/>
<comment type="caution">
    <text evidence="2">The sequence shown here is derived from an EMBL/GenBank/DDBJ whole genome shotgun (WGS) entry which is preliminary data.</text>
</comment>
<evidence type="ECO:0000313" key="3">
    <source>
        <dbReference type="Proteomes" id="UP001054945"/>
    </source>
</evidence>
<dbReference type="AlphaFoldDB" id="A0AAV4Q9C1"/>
<keyword evidence="3" id="KW-1185">Reference proteome</keyword>
<evidence type="ECO:0000313" key="2">
    <source>
        <dbReference type="EMBL" id="GIY04676.1"/>
    </source>
</evidence>
<organism evidence="2 3">
    <name type="scientific">Caerostris extrusa</name>
    <name type="common">Bark spider</name>
    <name type="synonym">Caerostris bankana</name>
    <dbReference type="NCBI Taxonomy" id="172846"/>
    <lineage>
        <taxon>Eukaryota</taxon>
        <taxon>Metazoa</taxon>
        <taxon>Ecdysozoa</taxon>
        <taxon>Arthropoda</taxon>
        <taxon>Chelicerata</taxon>
        <taxon>Arachnida</taxon>
        <taxon>Araneae</taxon>
        <taxon>Araneomorphae</taxon>
        <taxon>Entelegynae</taxon>
        <taxon>Araneoidea</taxon>
        <taxon>Araneidae</taxon>
        <taxon>Caerostris</taxon>
    </lineage>
</organism>
<dbReference type="Proteomes" id="UP001054945">
    <property type="component" value="Unassembled WGS sequence"/>
</dbReference>
<dbReference type="EMBL" id="BPLR01005741">
    <property type="protein sequence ID" value="GIY04676.1"/>
    <property type="molecule type" value="Genomic_DNA"/>
</dbReference>
<name>A0AAV4Q9C1_CAEEX</name>
<protein>
    <submittedName>
        <fullName evidence="2">Uncharacterized protein</fullName>
    </submittedName>
</protein>
<gene>
    <name evidence="2" type="primary">AVEN_233483_1</name>
    <name evidence="2" type="ORF">CEXT_278121</name>
</gene>
<reference evidence="2 3" key="1">
    <citation type="submission" date="2021-06" db="EMBL/GenBank/DDBJ databases">
        <title>Caerostris extrusa draft genome.</title>
        <authorList>
            <person name="Kono N."/>
            <person name="Arakawa K."/>
        </authorList>
    </citation>
    <scope>NUCLEOTIDE SEQUENCE [LARGE SCALE GENOMIC DNA]</scope>
</reference>
<sequence>MSPKCTRVYYRVFLDSSTASQAALWPSLRMSGPQDPPLCNNKKKNRQKEAKAKPGKKTKEVEIGAKFALMKEETPKFVTDTELIENENDVVTNLISDYLEKVIERFDDLIGLSISLHTIESRISFVQEYIDRLNMVRLKQVPEPEDESLIVEELDQLEIIFETQRKEGDFLKVLLDYFVKRGKDDFLINTVF</sequence>
<feature type="region of interest" description="Disordered" evidence="1">
    <location>
        <begin position="29"/>
        <end position="55"/>
    </location>
</feature>
<evidence type="ECO:0000256" key="1">
    <source>
        <dbReference type="SAM" id="MobiDB-lite"/>
    </source>
</evidence>